<evidence type="ECO:0000313" key="1">
    <source>
        <dbReference type="EMBL" id="MED6202055.1"/>
    </source>
</evidence>
<sequence length="150" mass="17155">MAQNVTLVWLRRRSHFCCPKNVDQTWELGVWAWLEILRMLSELGKRSGLVTFGPRLRRGPNVIAGEVRSWWITFGPHWKRGPNVTAVSFPCSPSFGGCHVWAMSKPCQRHGPNVTYACPWELGFLSSLLECHVWAKFETWPKRDFGSSPG</sequence>
<organism evidence="1 2">
    <name type="scientific">Stylosanthes scabra</name>
    <dbReference type="NCBI Taxonomy" id="79078"/>
    <lineage>
        <taxon>Eukaryota</taxon>
        <taxon>Viridiplantae</taxon>
        <taxon>Streptophyta</taxon>
        <taxon>Embryophyta</taxon>
        <taxon>Tracheophyta</taxon>
        <taxon>Spermatophyta</taxon>
        <taxon>Magnoliopsida</taxon>
        <taxon>eudicotyledons</taxon>
        <taxon>Gunneridae</taxon>
        <taxon>Pentapetalae</taxon>
        <taxon>rosids</taxon>
        <taxon>fabids</taxon>
        <taxon>Fabales</taxon>
        <taxon>Fabaceae</taxon>
        <taxon>Papilionoideae</taxon>
        <taxon>50 kb inversion clade</taxon>
        <taxon>dalbergioids sensu lato</taxon>
        <taxon>Dalbergieae</taxon>
        <taxon>Pterocarpus clade</taxon>
        <taxon>Stylosanthes</taxon>
    </lineage>
</organism>
<gene>
    <name evidence="1" type="ORF">PIB30_101562</name>
</gene>
<reference evidence="1 2" key="1">
    <citation type="journal article" date="2023" name="Plants (Basel)">
        <title>Bridging the Gap: Combining Genomics and Transcriptomics Approaches to Understand Stylosanthes scabra, an Orphan Legume from the Brazilian Caatinga.</title>
        <authorList>
            <person name="Ferreira-Neto J.R.C."/>
            <person name="da Silva M.D."/>
            <person name="Binneck E."/>
            <person name="de Melo N.F."/>
            <person name="da Silva R.H."/>
            <person name="de Melo A.L.T.M."/>
            <person name="Pandolfi V."/>
            <person name="Bustamante F.O."/>
            <person name="Brasileiro-Vidal A.C."/>
            <person name="Benko-Iseppon A.M."/>
        </authorList>
    </citation>
    <scope>NUCLEOTIDE SEQUENCE [LARGE SCALE GENOMIC DNA]</scope>
    <source>
        <tissue evidence="1">Leaves</tissue>
    </source>
</reference>
<accession>A0ABU6XYD1</accession>
<name>A0ABU6XYD1_9FABA</name>
<evidence type="ECO:0000313" key="2">
    <source>
        <dbReference type="Proteomes" id="UP001341840"/>
    </source>
</evidence>
<comment type="caution">
    <text evidence="1">The sequence shown here is derived from an EMBL/GenBank/DDBJ whole genome shotgun (WGS) entry which is preliminary data.</text>
</comment>
<dbReference type="Proteomes" id="UP001341840">
    <property type="component" value="Unassembled WGS sequence"/>
</dbReference>
<protein>
    <submittedName>
        <fullName evidence="1">Uncharacterized protein</fullName>
    </submittedName>
</protein>
<proteinExistence type="predicted"/>
<keyword evidence="2" id="KW-1185">Reference proteome</keyword>
<dbReference type="EMBL" id="JASCZI010214438">
    <property type="protein sequence ID" value="MED6202055.1"/>
    <property type="molecule type" value="Genomic_DNA"/>
</dbReference>